<dbReference type="EMBL" id="JAAAHW010003149">
    <property type="protein sequence ID" value="KAF9987945.1"/>
    <property type="molecule type" value="Genomic_DNA"/>
</dbReference>
<name>A0A9P6SQA1_9FUNG</name>
<comment type="caution">
    <text evidence="1">The sequence shown here is derived from an EMBL/GenBank/DDBJ whole genome shotgun (WGS) entry which is preliminary data.</text>
</comment>
<evidence type="ECO:0000313" key="2">
    <source>
        <dbReference type="Proteomes" id="UP000749646"/>
    </source>
</evidence>
<keyword evidence="2" id="KW-1185">Reference proteome</keyword>
<organism evidence="1 2">
    <name type="scientific">Modicella reniformis</name>
    <dbReference type="NCBI Taxonomy" id="1440133"/>
    <lineage>
        <taxon>Eukaryota</taxon>
        <taxon>Fungi</taxon>
        <taxon>Fungi incertae sedis</taxon>
        <taxon>Mucoromycota</taxon>
        <taxon>Mortierellomycotina</taxon>
        <taxon>Mortierellomycetes</taxon>
        <taxon>Mortierellales</taxon>
        <taxon>Mortierellaceae</taxon>
        <taxon>Modicella</taxon>
    </lineage>
</organism>
<gene>
    <name evidence="1" type="ORF">BGZ65_000843</name>
</gene>
<evidence type="ECO:0000313" key="1">
    <source>
        <dbReference type="EMBL" id="KAF9987945.1"/>
    </source>
</evidence>
<dbReference type="AlphaFoldDB" id="A0A9P6SQA1"/>
<protein>
    <submittedName>
        <fullName evidence="1">Uncharacterized protein</fullName>
    </submittedName>
</protein>
<reference evidence="1" key="1">
    <citation type="journal article" date="2020" name="Fungal Divers.">
        <title>Resolving the Mortierellaceae phylogeny through synthesis of multi-gene phylogenetics and phylogenomics.</title>
        <authorList>
            <person name="Vandepol N."/>
            <person name="Liber J."/>
            <person name="Desiro A."/>
            <person name="Na H."/>
            <person name="Kennedy M."/>
            <person name="Barry K."/>
            <person name="Grigoriev I.V."/>
            <person name="Miller A.N."/>
            <person name="O'Donnell K."/>
            <person name="Stajich J.E."/>
            <person name="Bonito G."/>
        </authorList>
    </citation>
    <scope>NUCLEOTIDE SEQUENCE</scope>
    <source>
        <strain evidence="1">MES-2147</strain>
    </source>
</reference>
<accession>A0A9P6SQA1</accession>
<sequence>MTATTLADLSADQQYETYNQLRVKMTNLSNQAKLWNAQRRLLVMEFHEFLVQTYGGRLPVSTDRNVFPVDSNEVHQALARIFKHKKIPVIDRQSMEVDWSRVPLEDRKGAPKLQFNLIGVAEEDIHLKTVRKIIDFLHEFETFYKDELTILFDHMAWRYMQRALKAADLHIRYEQVINSLEPEEKTWTCVEETIKEIFKPDLMQAEILDELLSAKARRGEDAQSFADRIEALYRVTNIPSMGQVLVAKIVRYLMKDAKISFENSKKSN</sequence>
<dbReference type="Proteomes" id="UP000749646">
    <property type="component" value="Unassembled WGS sequence"/>
</dbReference>
<proteinExistence type="predicted"/>
<dbReference type="OrthoDB" id="2392608at2759"/>